<evidence type="ECO:0000256" key="3">
    <source>
        <dbReference type="ARBA" id="ARBA00022737"/>
    </source>
</evidence>
<keyword evidence="3" id="KW-0677">Repeat</keyword>
<dbReference type="Pfam" id="PF00076">
    <property type="entry name" value="RRM_1"/>
    <property type="match status" value="2"/>
</dbReference>
<proteinExistence type="predicted"/>
<feature type="compositionally biased region" description="Basic and acidic residues" evidence="7">
    <location>
        <begin position="292"/>
        <end position="304"/>
    </location>
</feature>
<comment type="caution">
    <text evidence="9">The sequence shown here is derived from an EMBL/GenBank/DDBJ whole genome shotgun (WGS) entry which is preliminary data.</text>
</comment>
<feature type="compositionally biased region" description="Basic and acidic residues" evidence="7">
    <location>
        <begin position="345"/>
        <end position="358"/>
    </location>
</feature>
<dbReference type="Gene3D" id="3.30.70.330">
    <property type="match status" value="2"/>
</dbReference>
<feature type="domain" description="RRM" evidence="8">
    <location>
        <begin position="121"/>
        <end position="201"/>
    </location>
</feature>
<dbReference type="OrthoDB" id="1099063at2759"/>
<dbReference type="EMBL" id="MIGC01000352">
    <property type="protein sequence ID" value="PHJ25258.1"/>
    <property type="molecule type" value="Genomic_DNA"/>
</dbReference>
<dbReference type="PROSITE" id="PS50102">
    <property type="entry name" value="RRM"/>
    <property type="match status" value="2"/>
</dbReference>
<evidence type="ECO:0000256" key="6">
    <source>
        <dbReference type="PROSITE-ProRule" id="PRU00176"/>
    </source>
</evidence>
<reference evidence="9 10" key="1">
    <citation type="journal article" date="2017" name="Int. J. Parasitol.">
        <title>The genome of the protozoan parasite Cystoisospora suis and a reverse vaccinology approach to identify vaccine candidates.</title>
        <authorList>
            <person name="Palmieri N."/>
            <person name="Shrestha A."/>
            <person name="Ruttkowski B."/>
            <person name="Beck T."/>
            <person name="Vogl C."/>
            <person name="Tomley F."/>
            <person name="Blake D.P."/>
            <person name="Joachim A."/>
        </authorList>
    </citation>
    <scope>NUCLEOTIDE SEQUENCE [LARGE SCALE GENOMIC DNA]</scope>
    <source>
        <strain evidence="9 10">Wien I</strain>
    </source>
</reference>
<name>A0A2C6LDP1_9APIC</name>
<organism evidence="9 10">
    <name type="scientific">Cystoisospora suis</name>
    <dbReference type="NCBI Taxonomy" id="483139"/>
    <lineage>
        <taxon>Eukaryota</taxon>
        <taxon>Sar</taxon>
        <taxon>Alveolata</taxon>
        <taxon>Apicomplexa</taxon>
        <taxon>Conoidasida</taxon>
        <taxon>Coccidia</taxon>
        <taxon>Eucoccidiorida</taxon>
        <taxon>Eimeriorina</taxon>
        <taxon>Sarcocystidae</taxon>
        <taxon>Cystoisospora</taxon>
    </lineage>
</organism>
<dbReference type="RefSeq" id="XP_067926930.1">
    <property type="nucleotide sequence ID" value="XM_068061094.1"/>
</dbReference>
<evidence type="ECO:0000256" key="2">
    <source>
        <dbReference type="ARBA" id="ARBA00022664"/>
    </source>
</evidence>
<feature type="compositionally biased region" description="Low complexity" evidence="7">
    <location>
        <begin position="219"/>
        <end position="229"/>
    </location>
</feature>
<accession>A0A2C6LDP1</accession>
<evidence type="ECO:0000259" key="8">
    <source>
        <dbReference type="PROSITE" id="PS50102"/>
    </source>
</evidence>
<evidence type="ECO:0000256" key="5">
    <source>
        <dbReference type="ARBA" id="ARBA00023242"/>
    </source>
</evidence>
<evidence type="ECO:0000313" key="10">
    <source>
        <dbReference type="Proteomes" id="UP000221165"/>
    </source>
</evidence>
<feature type="domain" description="RRM" evidence="8">
    <location>
        <begin position="15"/>
        <end position="94"/>
    </location>
</feature>
<dbReference type="InterPro" id="IPR035979">
    <property type="entry name" value="RBD_domain_sf"/>
</dbReference>
<keyword evidence="5" id="KW-0539">Nucleus</keyword>
<gene>
    <name evidence="9" type="ORF">CSUI_000887</name>
</gene>
<dbReference type="GeneID" id="94424305"/>
<evidence type="ECO:0000256" key="7">
    <source>
        <dbReference type="SAM" id="MobiDB-lite"/>
    </source>
</evidence>
<keyword evidence="4 6" id="KW-0694">RNA-binding</keyword>
<dbReference type="VEuPathDB" id="ToxoDB:CSUI_000887"/>
<dbReference type="InterPro" id="IPR012677">
    <property type="entry name" value="Nucleotide-bd_a/b_plait_sf"/>
</dbReference>
<evidence type="ECO:0000256" key="4">
    <source>
        <dbReference type="ARBA" id="ARBA00022884"/>
    </source>
</evidence>
<comment type="subcellular location">
    <subcellularLocation>
        <location evidence="1">Nucleus</location>
    </subcellularLocation>
</comment>
<evidence type="ECO:0000256" key="1">
    <source>
        <dbReference type="ARBA" id="ARBA00004123"/>
    </source>
</evidence>
<dbReference type="SUPFAM" id="SSF54928">
    <property type="entry name" value="RNA-binding domain, RBD"/>
    <property type="match status" value="1"/>
</dbReference>
<keyword evidence="2" id="KW-0507">mRNA processing</keyword>
<keyword evidence="10" id="KW-1185">Reference proteome</keyword>
<dbReference type="SMART" id="SM00360">
    <property type="entry name" value="RRM"/>
    <property type="match status" value="2"/>
</dbReference>
<dbReference type="InterPro" id="IPR000504">
    <property type="entry name" value="RRM_dom"/>
</dbReference>
<dbReference type="AlphaFoldDB" id="A0A2C6LDP1"/>
<sequence length="358" mass="39547">MYEDDRTAGSSRSGSRIYVGNLPADFTEKDVEREFERFGRIVKLEFKRTVSGAGYCFLEYADPRDARDAIAELHGRPPPGTRDAAPLRVELPLVRGARPPDRVQGRSEQFVNKGLPRRGRYIVEIRGLPPSGSWQDLKDHFRGVGDVGYSQVRPDPDAPEYGIGEVSFFTRHEMLDAVELLDGSTFRSHEGEKARISVREKRLVESGRSDDEYEGGAYSSSRRSPGRSSKYGNHGSNGGSYAEGPSSYPRADTDPVYEPSNRGRTNGGPYCSGGYHPRGPSTSPPRGYGGYSDRRGRSRSRDRGALTPMRGGSGGYGSYGPPSTAYYEGPGTNPRDGRPSSLERGGGRRYDDWIDRRR</sequence>
<protein>
    <submittedName>
        <fullName evidence="9">Rna recognition motif-containing protein</fullName>
    </submittedName>
</protein>
<dbReference type="InterPro" id="IPR050374">
    <property type="entry name" value="RRT5_SRSF_SR"/>
</dbReference>
<dbReference type="GO" id="GO:0006397">
    <property type="term" value="P:mRNA processing"/>
    <property type="evidence" value="ECO:0007669"/>
    <property type="project" value="UniProtKB-KW"/>
</dbReference>
<dbReference type="GO" id="GO:0005737">
    <property type="term" value="C:cytoplasm"/>
    <property type="evidence" value="ECO:0007669"/>
    <property type="project" value="TreeGrafter"/>
</dbReference>
<feature type="region of interest" description="Disordered" evidence="7">
    <location>
        <begin position="205"/>
        <end position="358"/>
    </location>
</feature>
<dbReference type="Proteomes" id="UP000221165">
    <property type="component" value="Unassembled WGS sequence"/>
</dbReference>
<dbReference type="PANTHER" id="PTHR23003">
    <property type="entry name" value="RNA RECOGNITION MOTIF RRM DOMAIN CONTAINING PROTEIN"/>
    <property type="match status" value="1"/>
</dbReference>
<dbReference type="GO" id="GO:0003729">
    <property type="term" value="F:mRNA binding"/>
    <property type="evidence" value="ECO:0007669"/>
    <property type="project" value="TreeGrafter"/>
</dbReference>
<dbReference type="PANTHER" id="PTHR23003:SF62">
    <property type="entry name" value="SERINE_ARGININE (SR)-TYPE SHUTTLING MRNA BINDING PROTEIN NPL3"/>
    <property type="match status" value="1"/>
</dbReference>
<dbReference type="GO" id="GO:0005634">
    <property type="term" value="C:nucleus"/>
    <property type="evidence" value="ECO:0007669"/>
    <property type="project" value="UniProtKB-SubCell"/>
</dbReference>
<evidence type="ECO:0000313" key="9">
    <source>
        <dbReference type="EMBL" id="PHJ25258.1"/>
    </source>
</evidence>
<dbReference type="CDD" id="cd00590">
    <property type="entry name" value="RRM_SF"/>
    <property type="match status" value="1"/>
</dbReference>